<dbReference type="EMBL" id="LFZN01000043">
    <property type="protein sequence ID" value="KXT02352.1"/>
    <property type="molecule type" value="Genomic_DNA"/>
</dbReference>
<comment type="caution">
    <text evidence="1">The sequence shown here is derived from an EMBL/GenBank/DDBJ whole genome shotgun (WGS) entry which is preliminary data.</text>
</comment>
<dbReference type="AlphaFoldDB" id="A0A139HIY0"/>
<gene>
    <name evidence="1" type="ORF">AC578_254</name>
</gene>
<evidence type="ECO:0000313" key="1">
    <source>
        <dbReference type="EMBL" id="KXT02352.1"/>
    </source>
</evidence>
<dbReference type="Proteomes" id="UP000070133">
    <property type="component" value="Unassembled WGS sequence"/>
</dbReference>
<name>A0A139HIY0_9PEZI</name>
<accession>A0A139HIY0</accession>
<protein>
    <submittedName>
        <fullName evidence="1">Uncharacterized protein</fullName>
    </submittedName>
</protein>
<proteinExistence type="predicted"/>
<reference evidence="1 2" key="1">
    <citation type="submission" date="2015-07" db="EMBL/GenBank/DDBJ databases">
        <title>Comparative genomics of the Sigatoka disease complex on banana suggests a link between parallel evolutionary changes in Pseudocercospora fijiensis and Pseudocercospora eumusae and increased virulence on the banana host.</title>
        <authorList>
            <person name="Chang T.-C."/>
            <person name="Salvucci A."/>
            <person name="Crous P.W."/>
            <person name="Stergiopoulos I."/>
        </authorList>
    </citation>
    <scope>NUCLEOTIDE SEQUENCE [LARGE SCALE GENOMIC DNA]</scope>
    <source>
        <strain evidence="1 2">CBS 114824</strain>
    </source>
</reference>
<sequence>MVVHYAKINEAAIYTKDSTRAANIPEEGKCEYRNLKPRGALTYKPQIPGAPILEVQTKIRRRFMDRNTMLVRVACPTTRDLDCYELEKVGSITFKILIEQISLSTIEKEENRLLRVQAHKANSERNRVPEYSMVMGNWGTKSKPQEAIKTNDHGVPFADQTRGLIVCQKHSKKKLGHKGV</sequence>
<dbReference type="OrthoDB" id="3881872at2759"/>
<evidence type="ECO:0000313" key="2">
    <source>
        <dbReference type="Proteomes" id="UP000070133"/>
    </source>
</evidence>
<keyword evidence="2" id="KW-1185">Reference proteome</keyword>
<organism evidence="1 2">
    <name type="scientific">Pseudocercospora eumusae</name>
    <dbReference type="NCBI Taxonomy" id="321146"/>
    <lineage>
        <taxon>Eukaryota</taxon>
        <taxon>Fungi</taxon>
        <taxon>Dikarya</taxon>
        <taxon>Ascomycota</taxon>
        <taxon>Pezizomycotina</taxon>
        <taxon>Dothideomycetes</taxon>
        <taxon>Dothideomycetidae</taxon>
        <taxon>Mycosphaerellales</taxon>
        <taxon>Mycosphaerellaceae</taxon>
        <taxon>Pseudocercospora</taxon>
    </lineage>
</organism>